<keyword evidence="8" id="KW-1133">Transmembrane helix</keyword>
<evidence type="ECO:0000256" key="7">
    <source>
        <dbReference type="PROSITE-ProRule" id="PRU01360"/>
    </source>
</evidence>
<dbReference type="GO" id="GO:0009279">
    <property type="term" value="C:cell outer membrane"/>
    <property type="evidence" value="ECO:0007669"/>
    <property type="project" value="UniProtKB-SubCell"/>
</dbReference>
<comment type="caution">
    <text evidence="10">The sequence shown here is derived from an EMBL/GenBank/DDBJ whole genome shotgun (WGS) entry which is preliminary data.</text>
</comment>
<keyword evidence="5 7" id="KW-0472">Membrane</keyword>
<evidence type="ECO:0000256" key="5">
    <source>
        <dbReference type="ARBA" id="ARBA00023136"/>
    </source>
</evidence>
<keyword evidence="6 7" id="KW-0998">Cell outer membrane</keyword>
<evidence type="ECO:0000256" key="2">
    <source>
        <dbReference type="ARBA" id="ARBA00022448"/>
    </source>
</evidence>
<protein>
    <submittedName>
        <fullName evidence="10">TonB-linked SusC/RagA family outer membrane protein</fullName>
    </submittedName>
</protein>
<dbReference type="InterPro" id="IPR008969">
    <property type="entry name" value="CarboxyPept-like_regulatory"/>
</dbReference>
<dbReference type="InterPro" id="IPR023996">
    <property type="entry name" value="TonB-dep_OMP_SusC/RagA"/>
</dbReference>
<keyword evidence="3 7" id="KW-1134">Transmembrane beta strand</keyword>
<accession>A0A316EB29</accession>
<name>A0A316EB29_9BACT</name>
<comment type="similarity">
    <text evidence="7">Belongs to the TonB-dependent receptor family.</text>
</comment>
<sequence length="1037" mass="112798">MLIFMKAFYQKAKYSLNYEKFFRFCSILTLSLIFIFSPLLSSSLQANGISHYNFRGISGKVSDENGSPIVGVSVSIKGTSVGTSTDSQGNYKLSIPDDSKDATLVFSFVGYSPKEVQVRNQSVVNVILAEDNRELTEVVVVGYGTQRVKDLTGSVGVVKVKDAQKTATPDIAKLLQGQVSGVTVQGNGEPGGGVQIKIRGISNFGNNSPLFVIDGVPVDGAMDFNPGDIESMQVLKDASSAAIYGARGANGVVIITTKQGKEGQMKVSYNGYAGVQNIARRWDLMDRAGYQKVVSAAELNAGLRIAPANDPTNPAYISGVNTNWQNEAIKTGYITDHNISVSGGSKNLRSSVSVGYFNQTSTVTGPQAYKRFTFNGNVTGEKGKFKFGAKVGFTDADKVGAENTREHAVFGGAVTSMLTAIPTMPVYDANRLGGFGGSDNNTQRAITLNVVGMNSLLKGTDNRNRLLANAWGEYEIVKNLKYKLNLSHDRLDYVYKYFEPEYDLGFYYLTPNAVYNENRGDVITNLIENTLTYNFEIGKHRVDVLGGYTFQNFTNNSIQGSVKGLEKPYIQSLSAPIKIDGGRNVTGAQYESALMSYLGRLNYNYADRYLLTVNFRRDGSSKFSPLNRFGNFMSIAGAWNVHNDIQLPAAINTLKLRGGYGELGNQSIGDYLFDTFINGNAGYVFGGILAPGATRTQVVDPSIKWESKRTTNVAVDMSLLENRISLTAEYFNNTAYDILAPVPIPYSVGATNGTITTNAASVRNSGVELTATYRKKSGDFQYEVSGNIHTLKNTVLALGGTNSPIYGAASITEVGSEVGQLYGYQTEGIFQNADDVKNHAEQINAAPGDIKFKDVNGDGKITALDRIYLGSSIPKISYGINFSATYKNFDFSMFMQGQAGNKVFNGVYRDLMGLQYSNGSVNALNYWTPANTSTNVPRPIIGDPNANGRDSDRFVESGSYLKLQNFQFGYNVPSAILKKLKGIESARFYVSGQNVFFLTGYKGYDPDFSSDGLFSRGYDYGSYPNPRTFMAGVQVGF</sequence>
<keyword evidence="11" id="KW-1185">Reference proteome</keyword>
<feature type="transmembrane region" description="Helical" evidence="8">
    <location>
        <begin position="21"/>
        <end position="40"/>
    </location>
</feature>
<evidence type="ECO:0000256" key="3">
    <source>
        <dbReference type="ARBA" id="ARBA00022452"/>
    </source>
</evidence>
<dbReference type="NCBIfam" id="TIGR04056">
    <property type="entry name" value="OMP_RagA_SusC"/>
    <property type="match status" value="1"/>
</dbReference>
<dbReference type="NCBIfam" id="TIGR04057">
    <property type="entry name" value="SusC_RagA_signa"/>
    <property type="match status" value="1"/>
</dbReference>
<evidence type="ECO:0000256" key="4">
    <source>
        <dbReference type="ARBA" id="ARBA00022692"/>
    </source>
</evidence>
<dbReference type="InterPro" id="IPR012910">
    <property type="entry name" value="Plug_dom"/>
</dbReference>
<dbReference type="SUPFAM" id="SSF56935">
    <property type="entry name" value="Porins"/>
    <property type="match status" value="1"/>
</dbReference>
<dbReference type="AlphaFoldDB" id="A0A316EB29"/>
<gene>
    <name evidence="10" type="ORF">LV89_02072</name>
</gene>
<dbReference type="Gene3D" id="2.40.170.20">
    <property type="entry name" value="TonB-dependent receptor, beta-barrel domain"/>
    <property type="match status" value="1"/>
</dbReference>
<dbReference type="Gene3D" id="2.60.40.1120">
    <property type="entry name" value="Carboxypeptidase-like, regulatory domain"/>
    <property type="match status" value="1"/>
</dbReference>
<dbReference type="Proteomes" id="UP000245489">
    <property type="component" value="Unassembled WGS sequence"/>
</dbReference>
<evidence type="ECO:0000313" key="11">
    <source>
        <dbReference type="Proteomes" id="UP000245489"/>
    </source>
</evidence>
<keyword evidence="2 7" id="KW-0813">Transport</keyword>
<evidence type="ECO:0000256" key="1">
    <source>
        <dbReference type="ARBA" id="ARBA00004571"/>
    </source>
</evidence>
<dbReference type="InterPro" id="IPR036942">
    <property type="entry name" value="Beta-barrel_TonB_sf"/>
</dbReference>
<evidence type="ECO:0000313" key="10">
    <source>
        <dbReference type="EMBL" id="PWK26866.1"/>
    </source>
</evidence>
<dbReference type="InterPro" id="IPR037066">
    <property type="entry name" value="Plug_dom_sf"/>
</dbReference>
<dbReference type="InterPro" id="IPR039426">
    <property type="entry name" value="TonB-dep_rcpt-like"/>
</dbReference>
<dbReference type="Pfam" id="PF07715">
    <property type="entry name" value="Plug"/>
    <property type="match status" value="1"/>
</dbReference>
<dbReference type="SUPFAM" id="SSF49464">
    <property type="entry name" value="Carboxypeptidase regulatory domain-like"/>
    <property type="match status" value="1"/>
</dbReference>
<proteinExistence type="inferred from homology"/>
<reference evidence="10 11" key="1">
    <citation type="submission" date="2018-05" db="EMBL/GenBank/DDBJ databases">
        <title>Genomic Encyclopedia of Archaeal and Bacterial Type Strains, Phase II (KMG-II): from individual species to whole genera.</title>
        <authorList>
            <person name="Goeker M."/>
        </authorList>
    </citation>
    <scope>NUCLEOTIDE SEQUENCE [LARGE SCALE GENOMIC DNA]</scope>
    <source>
        <strain evidence="10 11">DSM 22214</strain>
    </source>
</reference>
<dbReference type="Gene3D" id="2.170.130.10">
    <property type="entry name" value="TonB-dependent receptor, plug domain"/>
    <property type="match status" value="1"/>
</dbReference>
<evidence type="ECO:0000259" key="9">
    <source>
        <dbReference type="Pfam" id="PF07715"/>
    </source>
</evidence>
<dbReference type="Pfam" id="PF13715">
    <property type="entry name" value="CarbopepD_reg_2"/>
    <property type="match status" value="1"/>
</dbReference>
<evidence type="ECO:0000256" key="8">
    <source>
        <dbReference type="SAM" id="Phobius"/>
    </source>
</evidence>
<keyword evidence="4 7" id="KW-0812">Transmembrane</keyword>
<feature type="domain" description="TonB-dependent receptor plug" evidence="9">
    <location>
        <begin position="148"/>
        <end position="252"/>
    </location>
</feature>
<dbReference type="InterPro" id="IPR023997">
    <property type="entry name" value="TonB-dep_OMP_SusC/RagA_CS"/>
</dbReference>
<dbReference type="EMBL" id="QGGO01000009">
    <property type="protein sequence ID" value="PWK26866.1"/>
    <property type="molecule type" value="Genomic_DNA"/>
</dbReference>
<comment type="subcellular location">
    <subcellularLocation>
        <location evidence="1 7">Cell outer membrane</location>
        <topology evidence="1 7">Multi-pass membrane protein</topology>
    </subcellularLocation>
</comment>
<organism evidence="10 11">
    <name type="scientific">Arcicella aurantiaca</name>
    <dbReference type="NCBI Taxonomy" id="591202"/>
    <lineage>
        <taxon>Bacteria</taxon>
        <taxon>Pseudomonadati</taxon>
        <taxon>Bacteroidota</taxon>
        <taxon>Cytophagia</taxon>
        <taxon>Cytophagales</taxon>
        <taxon>Flectobacillaceae</taxon>
        <taxon>Arcicella</taxon>
    </lineage>
</organism>
<evidence type="ECO:0000256" key="6">
    <source>
        <dbReference type="ARBA" id="ARBA00023237"/>
    </source>
</evidence>
<dbReference type="PROSITE" id="PS52016">
    <property type="entry name" value="TONB_DEPENDENT_REC_3"/>
    <property type="match status" value="1"/>
</dbReference>